<keyword evidence="3" id="KW-1185">Reference proteome</keyword>
<keyword evidence="1" id="KW-0812">Transmembrane</keyword>
<dbReference type="Proteomes" id="UP000005384">
    <property type="component" value="Unassembled WGS sequence"/>
</dbReference>
<name>G5IJM2_9FIRM</name>
<dbReference type="EMBL" id="ADLN01000104">
    <property type="protein sequence ID" value="EHI58242.1"/>
    <property type="molecule type" value="Genomic_DNA"/>
</dbReference>
<sequence>MRKDLIWRISKIKLDDLDVFELIKNSEKFYDQFLKYYKKIPDIFNIEYANLHGRYKFNWYKNASKKMKFFFVANILLLFILSRTNIEYTIYITLMMFVFVINIIVLKKLDESYLESLAIRYFYDDWGFCVSCAKKIEFVGNIEMIEVSKYHHFIHSILDIAAFNRAIYMKDKFYKTNVISLVSKNMLELTSNYQSKNKNWVQYIPLWITALFDYDLNGEIEFDICKKFQECCENEYERECINVFLYSFWTYITRVMPADDKSSLVFNFMKYIERDREAS</sequence>
<dbReference type="PATRIC" id="fig|742737.3.peg.3678"/>
<keyword evidence="1" id="KW-0472">Membrane</keyword>
<keyword evidence="1" id="KW-1133">Transmembrane helix</keyword>
<accession>G5IJM2</accession>
<feature type="transmembrane region" description="Helical" evidence="1">
    <location>
        <begin position="66"/>
        <end position="82"/>
    </location>
</feature>
<protein>
    <submittedName>
        <fullName evidence="2">Uncharacterized protein</fullName>
    </submittedName>
</protein>
<reference evidence="2 3" key="1">
    <citation type="submission" date="2011-08" db="EMBL/GenBank/DDBJ databases">
        <title>The Genome Sequence of Clostridium hathewayi WAL-18680.</title>
        <authorList>
            <consortium name="The Broad Institute Genome Sequencing Platform"/>
            <person name="Earl A."/>
            <person name="Ward D."/>
            <person name="Feldgarden M."/>
            <person name="Gevers D."/>
            <person name="Finegold S.M."/>
            <person name="Summanen P.H."/>
            <person name="Molitoris D.R."/>
            <person name="Song M."/>
            <person name="Daigneault M."/>
            <person name="Allen-Vercoe E."/>
            <person name="Young S.K."/>
            <person name="Zeng Q."/>
            <person name="Gargeya S."/>
            <person name="Fitzgerald M."/>
            <person name="Haas B."/>
            <person name="Abouelleil A."/>
            <person name="Alvarado L."/>
            <person name="Arachchi H.M."/>
            <person name="Berlin A."/>
            <person name="Brown A."/>
            <person name="Chapman S.B."/>
            <person name="Chen Z."/>
            <person name="Dunbar C."/>
            <person name="Freedman E."/>
            <person name="Gearin G."/>
            <person name="Gellesch M."/>
            <person name="Goldberg J."/>
            <person name="Griggs A."/>
            <person name="Gujja S."/>
            <person name="Heiman D."/>
            <person name="Howarth C."/>
            <person name="Larson L."/>
            <person name="Lui A."/>
            <person name="MacDonald P.J.P."/>
            <person name="Montmayeur A."/>
            <person name="Murphy C."/>
            <person name="Neiman D."/>
            <person name="Pearson M."/>
            <person name="Priest M."/>
            <person name="Roberts A."/>
            <person name="Saif S."/>
            <person name="Shea T."/>
            <person name="Shenoy N."/>
            <person name="Sisk P."/>
            <person name="Stolte C."/>
            <person name="Sykes S."/>
            <person name="Wortman J."/>
            <person name="Nusbaum C."/>
            <person name="Birren B."/>
        </authorList>
    </citation>
    <scope>NUCLEOTIDE SEQUENCE [LARGE SCALE GENOMIC DNA]</scope>
    <source>
        <strain evidence="2 3">WAL-18680</strain>
    </source>
</reference>
<dbReference type="HOGENOM" id="CLU_996672_0_0_9"/>
<dbReference type="AlphaFoldDB" id="G5IJM2"/>
<gene>
    <name evidence="2" type="ORF">HMPREF9473_03700</name>
</gene>
<comment type="caution">
    <text evidence="2">The sequence shown here is derived from an EMBL/GenBank/DDBJ whole genome shotgun (WGS) entry which is preliminary data.</text>
</comment>
<proteinExistence type="predicted"/>
<evidence type="ECO:0000313" key="3">
    <source>
        <dbReference type="Proteomes" id="UP000005384"/>
    </source>
</evidence>
<evidence type="ECO:0000313" key="2">
    <source>
        <dbReference type="EMBL" id="EHI58242.1"/>
    </source>
</evidence>
<organism evidence="2 3">
    <name type="scientific">Hungatella hathewayi WAL-18680</name>
    <dbReference type="NCBI Taxonomy" id="742737"/>
    <lineage>
        <taxon>Bacteria</taxon>
        <taxon>Bacillati</taxon>
        <taxon>Bacillota</taxon>
        <taxon>Clostridia</taxon>
        <taxon>Lachnospirales</taxon>
        <taxon>Lachnospiraceae</taxon>
        <taxon>Hungatella</taxon>
    </lineage>
</organism>
<evidence type="ECO:0000256" key="1">
    <source>
        <dbReference type="SAM" id="Phobius"/>
    </source>
</evidence>